<dbReference type="PANTHER" id="PTHR31435:SF10">
    <property type="entry name" value="BSR4717 PROTEIN"/>
    <property type="match status" value="1"/>
</dbReference>
<reference evidence="5" key="1">
    <citation type="journal article" date="2019" name="Int. J. Syst. Evol. Microbiol.">
        <title>The Global Catalogue of Microorganisms (GCM) 10K type strain sequencing project: providing services to taxonomists for standard genome sequencing and annotation.</title>
        <authorList>
            <consortium name="The Broad Institute Genomics Platform"/>
            <consortium name="The Broad Institute Genome Sequencing Center for Infectious Disease"/>
            <person name="Wu L."/>
            <person name="Ma J."/>
        </authorList>
    </citation>
    <scope>NUCLEOTIDE SEQUENCE [LARGE SCALE GENOMIC DNA]</scope>
    <source>
        <strain evidence="5">JCM 17983</strain>
    </source>
</reference>
<evidence type="ECO:0000313" key="4">
    <source>
        <dbReference type="EMBL" id="GAA4874442.1"/>
    </source>
</evidence>
<feature type="domain" description="N-acetyltransferase" evidence="3">
    <location>
        <begin position="14"/>
        <end position="100"/>
    </location>
</feature>
<evidence type="ECO:0000259" key="2">
    <source>
        <dbReference type="PROSITE" id="PS51186"/>
    </source>
</evidence>
<keyword evidence="5" id="KW-1185">Reference proteome</keyword>
<dbReference type="Pfam" id="PF14542">
    <property type="entry name" value="Acetyltransf_CG"/>
    <property type="match status" value="1"/>
</dbReference>
<feature type="region of interest" description="Disordered" evidence="1">
    <location>
        <begin position="100"/>
        <end position="119"/>
    </location>
</feature>
<dbReference type="SUPFAM" id="SSF55729">
    <property type="entry name" value="Acyl-CoA N-acyltransferases (Nat)"/>
    <property type="match status" value="1"/>
</dbReference>
<dbReference type="EMBL" id="BAABHQ010000005">
    <property type="protein sequence ID" value="GAA4874442.1"/>
    <property type="molecule type" value="Genomic_DNA"/>
</dbReference>
<proteinExistence type="predicted"/>
<dbReference type="Proteomes" id="UP001500457">
    <property type="component" value="Unassembled WGS sequence"/>
</dbReference>
<evidence type="ECO:0000313" key="5">
    <source>
        <dbReference type="Proteomes" id="UP001500457"/>
    </source>
</evidence>
<feature type="domain" description="N-acetyltransferase" evidence="2">
    <location>
        <begin position="1"/>
        <end position="119"/>
    </location>
</feature>
<dbReference type="PANTHER" id="PTHR31435">
    <property type="entry name" value="PROTEIN NATD1"/>
    <property type="match status" value="1"/>
</dbReference>
<evidence type="ECO:0000259" key="3">
    <source>
        <dbReference type="PROSITE" id="PS51729"/>
    </source>
</evidence>
<organism evidence="4 5">
    <name type="scientific">Actinomycetospora straminea</name>
    <dbReference type="NCBI Taxonomy" id="663607"/>
    <lineage>
        <taxon>Bacteria</taxon>
        <taxon>Bacillati</taxon>
        <taxon>Actinomycetota</taxon>
        <taxon>Actinomycetes</taxon>
        <taxon>Pseudonocardiales</taxon>
        <taxon>Pseudonocardiaceae</taxon>
        <taxon>Actinomycetospora</taxon>
    </lineage>
</organism>
<dbReference type="InterPro" id="IPR045057">
    <property type="entry name" value="Gcn5-rel_NAT"/>
</dbReference>
<dbReference type="InterPro" id="IPR031165">
    <property type="entry name" value="GNAT_YJDJ"/>
</dbReference>
<dbReference type="Gene3D" id="3.40.630.30">
    <property type="match status" value="1"/>
</dbReference>
<dbReference type="CDD" id="cd04301">
    <property type="entry name" value="NAT_SF"/>
    <property type="match status" value="1"/>
</dbReference>
<dbReference type="InterPro" id="IPR016181">
    <property type="entry name" value="Acyl_CoA_acyltransferase"/>
</dbReference>
<dbReference type="RefSeq" id="WP_274230819.1">
    <property type="nucleotide sequence ID" value="NZ_BAABHQ010000005.1"/>
</dbReference>
<protein>
    <submittedName>
        <fullName evidence="4">GNAT family N-acetyltransferase</fullName>
    </submittedName>
</protein>
<dbReference type="PROSITE" id="PS51186">
    <property type="entry name" value="GNAT"/>
    <property type="match status" value="1"/>
</dbReference>
<sequence>MDDTGDVGDGVVVAEDPDRRAFVLHVDGAEAGHVDVRRRGDRIVLVHTEVDEAYGGRGLAGRLVRAVFEAARSEGVALVPLCPYAQRWLGSHQEYLADVPPQTRQELGLPEPEMAGEEQ</sequence>
<gene>
    <name evidence="4" type="ORF">GCM10023203_25560</name>
</gene>
<accession>A0ABP9EKC8</accession>
<dbReference type="PROSITE" id="PS51729">
    <property type="entry name" value="GNAT_YJDJ"/>
    <property type="match status" value="1"/>
</dbReference>
<comment type="caution">
    <text evidence="4">The sequence shown here is derived from an EMBL/GenBank/DDBJ whole genome shotgun (WGS) entry which is preliminary data.</text>
</comment>
<dbReference type="InterPro" id="IPR000182">
    <property type="entry name" value="GNAT_dom"/>
</dbReference>
<evidence type="ECO:0000256" key="1">
    <source>
        <dbReference type="SAM" id="MobiDB-lite"/>
    </source>
</evidence>
<name>A0ABP9EKC8_9PSEU</name>